<evidence type="ECO:0000313" key="3">
    <source>
        <dbReference type="Proteomes" id="UP001415857"/>
    </source>
</evidence>
<protein>
    <submittedName>
        <fullName evidence="2">Uncharacterized protein</fullName>
    </submittedName>
</protein>
<evidence type="ECO:0000313" key="2">
    <source>
        <dbReference type="EMBL" id="KAK9265497.1"/>
    </source>
</evidence>
<dbReference type="Proteomes" id="UP001415857">
    <property type="component" value="Unassembled WGS sequence"/>
</dbReference>
<keyword evidence="3" id="KW-1185">Reference proteome</keyword>
<gene>
    <name evidence="2" type="ORF">L1049_001735</name>
</gene>
<proteinExistence type="predicted"/>
<accession>A0AAP0QXF0</accession>
<comment type="caution">
    <text evidence="2">The sequence shown here is derived from an EMBL/GenBank/DDBJ whole genome shotgun (WGS) entry which is preliminary data.</text>
</comment>
<name>A0AAP0QXF0_LIQFO</name>
<dbReference type="AlphaFoldDB" id="A0AAP0QXF0"/>
<reference evidence="2 3" key="1">
    <citation type="journal article" date="2024" name="Plant J.">
        <title>Genome sequences and population genomics reveal climatic adaptation and genomic divergence between two closely related sweetgum species.</title>
        <authorList>
            <person name="Xu W.Q."/>
            <person name="Ren C.Q."/>
            <person name="Zhang X.Y."/>
            <person name="Comes H.P."/>
            <person name="Liu X.H."/>
            <person name="Li Y.G."/>
            <person name="Kettle C.J."/>
            <person name="Jalonen R."/>
            <person name="Gaisberger H."/>
            <person name="Ma Y.Z."/>
            <person name="Qiu Y.X."/>
        </authorList>
    </citation>
    <scope>NUCLEOTIDE SEQUENCE [LARGE SCALE GENOMIC DNA]</scope>
    <source>
        <strain evidence="2">Hangzhou</strain>
    </source>
</reference>
<dbReference type="EMBL" id="JBBPBK010000379">
    <property type="protein sequence ID" value="KAK9265497.1"/>
    <property type="molecule type" value="Genomic_DNA"/>
</dbReference>
<organism evidence="2 3">
    <name type="scientific">Liquidambar formosana</name>
    <name type="common">Formosan gum</name>
    <dbReference type="NCBI Taxonomy" id="63359"/>
    <lineage>
        <taxon>Eukaryota</taxon>
        <taxon>Viridiplantae</taxon>
        <taxon>Streptophyta</taxon>
        <taxon>Embryophyta</taxon>
        <taxon>Tracheophyta</taxon>
        <taxon>Spermatophyta</taxon>
        <taxon>Magnoliopsida</taxon>
        <taxon>eudicotyledons</taxon>
        <taxon>Gunneridae</taxon>
        <taxon>Pentapetalae</taxon>
        <taxon>Saxifragales</taxon>
        <taxon>Altingiaceae</taxon>
        <taxon>Liquidambar</taxon>
    </lineage>
</organism>
<sequence>MRRAVCRRQEQLDDDDDEDDSDRVVSADENVDVIVSMIYQIRPSEHRDRICGLFFSRNGLSDGLLHEWWLCPTWKKLFQMINDLPTVFEVVTGNIKQPKDQSATHNNSSKSKSSGKATNPYGMLGR</sequence>
<feature type="region of interest" description="Disordered" evidence="1">
    <location>
        <begin position="95"/>
        <end position="126"/>
    </location>
</feature>
<evidence type="ECO:0000256" key="1">
    <source>
        <dbReference type="SAM" id="MobiDB-lite"/>
    </source>
</evidence>